<dbReference type="RefSeq" id="WP_377982815.1">
    <property type="nucleotide sequence ID" value="NZ_JBBKXZ010000001.1"/>
</dbReference>
<evidence type="ECO:0000313" key="4">
    <source>
        <dbReference type="Proteomes" id="UP001598138"/>
    </source>
</evidence>
<dbReference type="Proteomes" id="UP001598138">
    <property type="component" value="Unassembled WGS sequence"/>
</dbReference>
<dbReference type="Pfam" id="PF00293">
    <property type="entry name" value="NUDIX"/>
    <property type="match status" value="1"/>
</dbReference>
<name>A0ABW6DDE0_9BACT</name>
<dbReference type="InterPro" id="IPR000086">
    <property type="entry name" value="NUDIX_hydrolase_dom"/>
</dbReference>
<dbReference type="InterPro" id="IPR051325">
    <property type="entry name" value="Nudix_hydrolase_domain"/>
</dbReference>
<dbReference type="PANTHER" id="PTHR21340">
    <property type="entry name" value="DIADENOSINE 5,5-P1,P4-TETRAPHOSPHATE PYROPHOSPHOHYDROLASE MUTT"/>
    <property type="match status" value="1"/>
</dbReference>
<accession>A0ABW6DDE0</accession>
<dbReference type="CDD" id="cd03673">
    <property type="entry name" value="NUDIX_Ap6A_hydrolase"/>
    <property type="match status" value="1"/>
</dbReference>
<dbReference type="PROSITE" id="PS51462">
    <property type="entry name" value="NUDIX"/>
    <property type="match status" value="1"/>
</dbReference>
<keyword evidence="1" id="KW-0378">Hydrolase</keyword>
<dbReference type="PROSITE" id="PS00893">
    <property type="entry name" value="NUDIX_BOX"/>
    <property type="match status" value="1"/>
</dbReference>
<dbReference type="SUPFAM" id="SSF55811">
    <property type="entry name" value="Nudix"/>
    <property type="match status" value="1"/>
</dbReference>
<keyword evidence="4" id="KW-1185">Reference proteome</keyword>
<evidence type="ECO:0000313" key="3">
    <source>
        <dbReference type="EMBL" id="MFD3393938.1"/>
    </source>
</evidence>
<sequence length="233" mass="27119">MVIFINDRPIRLIKKSKNSSYPPMEDYDVILDARLKPIKIADFKGHTCLLNVGPDQIEKIITELHADKPFDFHSLYILTDQKKELKKRICSLYQVIEAAGGVVLNPQNDVLWIHRLGKWDLPKGKLEKNESFKYAAVREVLEECNVVAELKSKVCTTYHTYSFKNERILKKTKWYVMESKQSGKLKPQLEENIERVEWISQAKMNKAVSDTYSSIRYVIQQFIVNQSQIPSKV</sequence>
<evidence type="ECO:0000256" key="1">
    <source>
        <dbReference type="ARBA" id="ARBA00022801"/>
    </source>
</evidence>
<dbReference type="Gene3D" id="3.90.79.10">
    <property type="entry name" value="Nucleoside Triphosphate Pyrophosphohydrolase"/>
    <property type="match status" value="1"/>
</dbReference>
<reference evidence="3 4" key="1">
    <citation type="submission" date="2024-03" db="EMBL/GenBank/DDBJ databases">
        <title>Aquirufa genome sequencing.</title>
        <authorList>
            <person name="Pitt A."/>
            <person name="Hahn M.W."/>
        </authorList>
    </citation>
    <scope>NUCLEOTIDE SEQUENCE [LARGE SCALE GENOMIC DNA]</scope>
    <source>
        <strain evidence="3 4">OSTEICH-129V</strain>
    </source>
</reference>
<protein>
    <submittedName>
        <fullName evidence="3">NUDIX domain-containing protein</fullName>
    </submittedName>
</protein>
<dbReference type="PANTHER" id="PTHR21340:SF0">
    <property type="entry name" value="BIS(5'-NUCLEOSYL)-TETRAPHOSPHATASE [ASYMMETRICAL]"/>
    <property type="match status" value="1"/>
</dbReference>
<dbReference type="InterPro" id="IPR015797">
    <property type="entry name" value="NUDIX_hydrolase-like_dom_sf"/>
</dbReference>
<proteinExistence type="predicted"/>
<evidence type="ECO:0000259" key="2">
    <source>
        <dbReference type="PROSITE" id="PS51462"/>
    </source>
</evidence>
<organism evidence="3 4">
    <name type="scientific">Aquirufa avitistagni</name>
    <dbReference type="NCBI Taxonomy" id="3104728"/>
    <lineage>
        <taxon>Bacteria</taxon>
        <taxon>Pseudomonadati</taxon>
        <taxon>Bacteroidota</taxon>
        <taxon>Cytophagia</taxon>
        <taxon>Cytophagales</taxon>
        <taxon>Flectobacillaceae</taxon>
        <taxon>Aquirufa</taxon>
    </lineage>
</organism>
<gene>
    <name evidence="3" type="ORF">U0R10_04835</name>
</gene>
<feature type="domain" description="Nudix hydrolase" evidence="2">
    <location>
        <begin position="94"/>
        <end position="223"/>
    </location>
</feature>
<comment type="caution">
    <text evidence="3">The sequence shown here is derived from an EMBL/GenBank/DDBJ whole genome shotgun (WGS) entry which is preliminary data.</text>
</comment>
<dbReference type="EMBL" id="JBBKXZ010000001">
    <property type="protein sequence ID" value="MFD3393938.1"/>
    <property type="molecule type" value="Genomic_DNA"/>
</dbReference>
<dbReference type="InterPro" id="IPR020084">
    <property type="entry name" value="NUDIX_hydrolase_CS"/>
</dbReference>